<dbReference type="PROSITE" id="PS00671">
    <property type="entry name" value="D_2_HYDROXYACID_DH_3"/>
    <property type="match status" value="1"/>
</dbReference>
<evidence type="ECO:0000259" key="5">
    <source>
        <dbReference type="Pfam" id="PF00389"/>
    </source>
</evidence>
<evidence type="ECO:0000256" key="2">
    <source>
        <dbReference type="ARBA" id="ARBA00023002"/>
    </source>
</evidence>
<dbReference type="CDD" id="cd05303">
    <property type="entry name" value="PGDH_2"/>
    <property type="match status" value="1"/>
</dbReference>
<dbReference type="Pfam" id="PF02826">
    <property type="entry name" value="2-Hacid_dh_C"/>
    <property type="match status" value="1"/>
</dbReference>
<evidence type="ECO:0000256" key="4">
    <source>
        <dbReference type="RuleBase" id="RU003719"/>
    </source>
</evidence>
<evidence type="ECO:0000259" key="6">
    <source>
        <dbReference type="Pfam" id="PF02826"/>
    </source>
</evidence>
<dbReference type="Gene3D" id="3.40.50.720">
    <property type="entry name" value="NAD(P)-binding Rossmann-like Domain"/>
    <property type="match status" value="2"/>
</dbReference>
<comment type="similarity">
    <text evidence="1 4">Belongs to the D-isomer specific 2-hydroxyacid dehydrogenase family.</text>
</comment>
<dbReference type="PANTHER" id="PTHR43761">
    <property type="entry name" value="D-ISOMER SPECIFIC 2-HYDROXYACID DEHYDROGENASE FAMILY PROTEIN (AFU_ORTHOLOGUE AFUA_1G13630)"/>
    <property type="match status" value="1"/>
</dbReference>
<dbReference type="InterPro" id="IPR029753">
    <property type="entry name" value="D-isomer_DH_CS"/>
</dbReference>
<keyword evidence="3" id="KW-0520">NAD</keyword>
<accession>A0ABS8NAD1</accession>
<feature type="domain" description="D-isomer specific 2-hydroxyacid dehydrogenase NAD-binding" evidence="6">
    <location>
        <begin position="107"/>
        <end position="279"/>
    </location>
</feature>
<evidence type="ECO:0000313" key="7">
    <source>
        <dbReference type="EMBL" id="MCC9296767.1"/>
    </source>
</evidence>
<dbReference type="PANTHER" id="PTHR43761:SF1">
    <property type="entry name" value="D-ISOMER SPECIFIC 2-HYDROXYACID DEHYDROGENASE CATALYTIC DOMAIN-CONTAINING PROTEIN-RELATED"/>
    <property type="match status" value="1"/>
</dbReference>
<dbReference type="EMBL" id="JAJJPB010000049">
    <property type="protein sequence ID" value="MCC9296767.1"/>
    <property type="molecule type" value="Genomic_DNA"/>
</dbReference>
<dbReference type="Proteomes" id="UP001165422">
    <property type="component" value="Unassembled WGS sequence"/>
</dbReference>
<dbReference type="Pfam" id="PF00389">
    <property type="entry name" value="2-Hacid_dh"/>
    <property type="match status" value="1"/>
</dbReference>
<comment type="caution">
    <text evidence="7">The sequence shown here is derived from an EMBL/GenBank/DDBJ whole genome shotgun (WGS) entry which is preliminary data.</text>
</comment>
<dbReference type="RefSeq" id="WP_150358697.1">
    <property type="nucleotide sequence ID" value="NZ_JAJJPB010000049.1"/>
</dbReference>
<keyword evidence="8" id="KW-1185">Reference proteome</keyword>
<name>A0ABS8NAD1_9CLOT</name>
<dbReference type="SUPFAM" id="SSF51735">
    <property type="entry name" value="NAD(P)-binding Rossmann-fold domains"/>
    <property type="match status" value="1"/>
</dbReference>
<gene>
    <name evidence="7" type="ORF">LN736_18190</name>
</gene>
<evidence type="ECO:0000256" key="1">
    <source>
        <dbReference type="ARBA" id="ARBA00005854"/>
    </source>
</evidence>
<organism evidence="7 8">
    <name type="scientific">Clostridium aromativorans</name>
    <dbReference type="NCBI Taxonomy" id="2836848"/>
    <lineage>
        <taxon>Bacteria</taxon>
        <taxon>Bacillati</taxon>
        <taxon>Bacillota</taxon>
        <taxon>Clostridia</taxon>
        <taxon>Eubacteriales</taxon>
        <taxon>Clostridiaceae</taxon>
        <taxon>Clostridium</taxon>
    </lineage>
</organism>
<protein>
    <submittedName>
        <fullName evidence="7">D-2-hydroxyacid dehydrogenase</fullName>
    </submittedName>
</protein>
<feature type="domain" description="D-isomer specific 2-hydroxyacid dehydrogenase catalytic" evidence="5">
    <location>
        <begin position="29"/>
        <end position="307"/>
    </location>
</feature>
<evidence type="ECO:0000256" key="3">
    <source>
        <dbReference type="ARBA" id="ARBA00023027"/>
    </source>
</evidence>
<reference evidence="7" key="1">
    <citation type="submission" date="2021-11" db="EMBL/GenBank/DDBJ databases">
        <authorList>
            <person name="Qingchun L."/>
            <person name="Dong Z."/>
            <person name="Zongwei Q."/>
            <person name="Jia Z."/>
            <person name="Duotao L."/>
        </authorList>
    </citation>
    <scope>NUCLEOTIDE SEQUENCE</scope>
    <source>
        <strain evidence="7">WLY-B-L2</strain>
    </source>
</reference>
<proteinExistence type="inferred from homology"/>
<dbReference type="InterPro" id="IPR006140">
    <property type="entry name" value="D-isomer_DH_NAD-bd"/>
</dbReference>
<dbReference type="SUPFAM" id="SSF52283">
    <property type="entry name" value="Formate/glycerate dehydrogenase catalytic domain-like"/>
    <property type="match status" value="1"/>
</dbReference>
<dbReference type="InterPro" id="IPR036291">
    <property type="entry name" value="NAD(P)-bd_dom_sf"/>
</dbReference>
<dbReference type="InterPro" id="IPR006139">
    <property type="entry name" value="D-isomer_2_OHA_DH_cat_dom"/>
</dbReference>
<sequence length="309" mass="34499">MIKILVNDGMEEGALNKLIANGYDVLDRHFGEEELKQRIREFDIMIVRSATKIRKPLIDAAKNGKLKLIIRGGVGVDNIDVDYAAENGIMVKNTPDASTISVAELTLAHLLAISRYVNISNVTMRKGKWEKKKYKGVELYGKTLGLVGFGRIAKEVAKRAYAMGMDVIYYDKLGMAKGYNNYKFFELEELLRKADYISIHIPFDKSQSAVIGRKEIEMMKDGVYIVNCARGGVIDEKALVDGLNTGKVSAVGMDVFENEPEPCRELVNNQRVSVTPHIGGSTFEAQKRIGEEIVTIIEKYCLNRNLVNA</sequence>
<evidence type="ECO:0000313" key="8">
    <source>
        <dbReference type="Proteomes" id="UP001165422"/>
    </source>
</evidence>
<keyword evidence="2 4" id="KW-0560">Oxidoreductase</keyword>
<dbReference type="InterPro" id="IPR050418">
    <property type="entry name" value="D-iso_2-hydroxyacid_DH_PdxB"/>
</dbReference>